<dbReference type="NCBIfam" id="NF002346">
    <property type="entry name" value="PRK01305.2-3"/>
    <property type="match status" value="1"/>
</dbReference>
<dbReference type="GO" id="GO:0071596">
    <property type="term" value="P:ubiquitin-dependent protein catabolic process via the N-end rule pathway"/>
    <property type="evidence" value="ECO:0007669"/>
    <property type="project" value="InterPro"/>
</dbReference>
<keyword evidence="8" id="KW-1185">Reference proteome</keyword>
<keyword evidence="1 4" id="KW-0963">Cytoplasm</keyword>
<dbReference type="RefSeq" id="WP_036187217.1">
    <property type="nucleotide sequence ID" value="NZ_JMQN01000028.1"/>
</dbReference>
<dbReference type="InterPro" id="IPR016181">
    <property type="entry name" value="Acyl_CoA_acyltransferase"/>
</dbReference>
<dbReference type="Pfam" id="PF04377">
    <property type="entry name" value="ATE_C"/>
    <property type="match status" value="1"/>
</dbReference>
<dbReference type="NCBIfam" id="NF002342">
    <property type="entry name" value="PRK01305.1-3"/>
    <property type="match status" value="1"/>
</dbReference>
<dbReference type="SUPFAM" id="SSF55729">
    <property type="entry name" value="Acyl-CoA N-acyltransferases (Nat)"/>
    <property type="match status" value="1"/>
</dbReference>
<dbReference type="eggNOG" id="COG2935">
    <property type="taxonomic scope" value="Bacteria"/>
</dbReference>
<proteinExistence type="inferred from homology"/>
<evidence type="ECO:0000313" key="7">
    <source>
        <dbReference type="EMBL" id="KEA63882.1"/>
    </source>
</evidence>
<evidence type="ECO:0000259" key="5">
    <source>
        <dbReference type="Pfam" id="PF04376"/>
    </source>
</evidence>
<dbReference type="EMBL" id="JMQN01000028">
    <property type="protein sequence ID" value="KEA63882.1"/>
    <property type="molecule type" value="Genomic_DNA"/>
</dbReference>
<evidence type="ECO:0000256" key="4">
    <source>
        <dbReference type="HAMAP-Rule" id="MF_00689"/>
    </source>
</evidence>
<dbReference type="PATRIC" id="fig|1232683.4.peg.1972"/>
<gene>
    <name evidence="4" type="primary">bpt</name>
    <name evidence="7" type="ORF">ADIMK_2009</name>
</gene>
<dbReference type="PIRSF" id="PIRSF037208">
    <property type="entry name" value="ATE_pro_prd"/>
    <property type="match status" value="1"/>
</dbReference>
<comment type="subcellular location">
    <subcellularLocation>
        <location evidence="4">Cytoplasm</location>
    </subcellularLocation>
</comment>
<dbReference type="EC" id="2.3.2.29" evidence="4"/>
<feature type="domain" description="N-end aminoacyl transferase N-terminal" evidence="5">
    <location>
        <begin position="15"/>
        <end position="85"/>
    </location>
</feature>
<dbReference type="InterPro" id="IPR030700">
    <property type="entry name" value="N-end_Aminoacyl_Trfase"/>
</dbReference>
<dbReference type="InterPro" id="IPR007471">
    <property type="entry name" value="N-end_Aminoacyl_Trfase_N"/>
</dbReference>
<dbReference type="GO" id="GO:0008914">
    <property type="term" value="F:leucyl-tRNA--protein transferase activity"/>
    <property type="evidence" value="ECO:0007669"/>
    <property type="project" value="UniProtKB-UniRule"/>
</dbReference>
<dbReference type="Proteomes" id="UP000028252">
    <property type="component" value="Unassembled WGS sequence"/>
</dbReference>
<feature type="domain" description="N-end rule aminoacyl transferase C-terminal" evidence="6">
    <location>
        <begin position="105"/>
        <end position="227"/>
    </location>
</feature>
<sequence length="235" mass="27421">MSDLQTLRFYATPPHDCSYLPGRKAKTLFVDPQAEVTGDLYSQLSDLGFRRSGSHIYRPHCDSCNACVSVRIPVREFRPSKTQRRIWRRNADLSVASVSPQLTIEYYRLYDRYITQRHSDGDMYPPSPSQFMSFLVEGRQPSTFYEFRDSRRELVAIAVTDQLDQGLSALYTFYAPEEEKRSLGSYAILWQIEAAKQAGLDYLYLGYWVRDCRKMNYKTAFKPLDMLIADQWIRV</sequence>
<dbReference type="InterPro" id="IPR007472">
    <property type="entry name" value="N-end_Aminoacyl_Trfase_C"/>
</dbReference>
<evidence type="ECO:0000256" key="1">
    <source>
        <dbReference type="ARBA" id="ARBA00022490"/>
    </source>
</evidence>
<dbReference type="HAMAP" id="MF_00689">
    <property type="entry name" value="Bpt"/>
    <property type="match status" value="1"/>
</dbReference>
<keyword evidence="3 4" id="KW-0012">Acyltransferase</keyword>
<dbReference type="AlphaFoldDB" id="A0A081FZC7"/>
<dbReference type="Pfam" id="PF04376">
    <property type="entry name" value="ATE_N"/>
    <property type="match status" value="1"/>
</dbReference>
<evidence type="ECO:0000256" key="2">
    <source>
        <dbReference type="ARBA" id="ARBA00022679"/>
    </source>
</evidence>
<organism evidence="7 8">
    <name type="scientific">Marinobacterium lacunae</name>
    <dbReference type="NCBI Taxonomy" id="1232683"/>
    <lineage>
        <taxon>Bacteria</taxon>
        <taxon>Pseudomonadati</taxon>
        <taxon>Pseudomonadota</taxon>
        <taxon>Gammaproteobacteria</taxon>
        <taxon>Oceanospirillales</taxon>
        <taxon>Oceanospirillaceae</taxon>
        <taxon>Marinobacterium</taxon>
    </lineage>
</organism>
<dbReference type="GO" id="GO:0004057">
    <property type="term" value="F:arginyl-tRNA--protein transferase activity"/>
    <property type="evidence" value="ECO:0007669"/>
    <property type="project" value="InterPro"/>
</dbReference>
<dbReference type="InterPro" id="IPR017138">
    <property type="entry name" value="Asp_Glu_LeuTrfase"/>
</dbReference>
<comment type="similarity">
    <text evidence="4">Belongs to the R-transferase family. Bpt subfamily.</text>
</comment>
<evidence type="ECO:0000256" key="3">
    <source>
        <dbReference type="ARBA" id="ARBA00023315"/>
    </source>
</evidence>
<keyword evidence="2 4" id="KW-0808">Transferase</keyword>
<comment type="function">
    <text evidence="4">Functions in the N-end rule pathway of protein degradation where it conjugates Leu from its aminoacyl-tRNA to the N-termini of proteins containing an N-terminal aspartate or glutamate.</text>
</comment>
<accession>A0A081FZC7</accession>
<protein>
    <recommendedName>
        <fullName evidence="4">Aspartate/glutamate leucyltransferase</fullName>
        <ecNumber evidence="4">2.3.2.29</ecNumber>
    </recommendedName>
</protein>
<comment type="catalytic activity">
    <reaction evidence="4">
        <text>N-terminal L-glutamyl-[protein] + L-leucyl-tRNA(Leu) = N-terminal L-leucyl-L-glutamyl-[protein] + tRNA(Leu) + H(+)</text>
        <dbReference type="Rhea" id="RHEA:50412"/>
        <dbReference type="Rhea" id="RHEA-COMP:9613"/>
        <dbReference type="Rhea" id="RHEA-COMP:9622"/>
        <dbReference type="Rhea" id="RHEA-COMP:12664"/>
        <dbReference type="Rhea" id="RHEA-COMP:12668"/>
        <dbReference type="ChEBI" id="CHEBI:15378"/>
        <dbReference type="ChEBI" id="CHEBI:64721"/>
        <dbReference type="ChEBI" id="CHEBI:78442"/>
        <dbReference type="ChEBI" id="CHEBI:78494"/>
        <dbReference type="ChEBI" id="CHEBI:133041"/>
        <dbReference type="EC" id="2.3.2.29"/>
    </reaction>
</comment>
<dbReference type="PANTHER" id="PTHR21367:SF1">
    <property type="entry name" value="ARGINYL-TRNA--PROTEIN TRANSFERASE 1"/>
    <property type="match status" value="1"/>
</dbReference>
<evidence type="ECO:0000313" key="8">
    <source>
        <dbReference type="Proteomes" id="UP000028252"/>
    </source>
</evidence>
<dbReference type="PANTHER" id="PTHR21367">
    <property type="entry name" value="ARGININE-TRNA-PROTEIN TRANSFERASE 1"/>
    <property type="match status" value="1"/>
</dbReference>
<reference evidence="7 8" key="1">
    <citation type="submission" date="2014-04" db="EMBL/GenBank/DDBJ databases">
        <title>Marinobacterium kochiensis sp. nov., isolated from sediment sample collected from Kochi backwaters in Kerala, India.</title>
        <authorList>
            <person name="Singh A."/>
            <person name="Pinnaka A.K."/>
        </authorList>
    </citation>
    <scope>NUCLEOTIDE SEQUENCE [LARGE SCALE GENOMIC DNA]</scope>
    <source>
        <strain evidence="7 8">AK27</strain>
    </source>
</reference>
<comment type="caution">
    <text evidence="7">The sequence shown here is derived from an EMBL/GenBank/DDBJ whole genome shotgun (WGS) entry which is preliminary data.</text>
</comment>
<dbReference type="STRING" id="1232683.ADIMK_2009"/>
<dbReference type="OrthoDB" id="9782022at2"/>
<name>A0A081FZC7_9GAMM</name>
<dbReference type="NCBIfam" id="NF002341">
    <property type="entry name" value="PRK01305.1-1"/>
    <property type="match status" value="1"/>
</dbReference>
<dbReference type="GO" id="GO:0005737">
    <property type="term" value="C:cytoplasm"/>
    <property type="evidence" value="ECO:0007669"/>
    <property type="project" value="UniProtKB-SubCell"/>
</dbReference>
<evidence type="ECO:0000259" key="6">
    <source>
        <dbReference type="Pfam" id="PF04377"/>
    </source>
</evidence>
<dbReference type="NCBIfam" id="NF002345">
    <property type="entry name" value="PRK01305.2-2"/>
    <property type="match status" value="1"/>
</dbReference>
<comment type="catalytic activity">
    <reaction evidence="4">
        <text>N-terminal L-aspartyl-[protein] + L-leucyl-tRNA(Leu) = N-terminal L-leucyl-L-aspartyl-[protein] + tRNA(Leu) + H(+)</text>
        <dbReference type="Rhea" id="RHEA:50420"/>
        <dbReference type="Rhea" id="RHEA-COMP:9613"/>
        <dbReference type="Rhea" id="RHEA-COMP:9622"/>
        <dbReference type="Rhea" id="RHEA-COMP:12669"/>
        <dbReference type="Rhea" id="RHEA-COMP:12674"/>
        <dbReference type="ChEBI" id="CHEBI:15378"/>
        <dbReference type="ChEBI" id="CHEBI:64720"/>
        <dbReference type="ChEBI" id="CHEBI:78442"/>
        <dbReference type="ChEBI" id="CHEBI:78494"/>
        <dbReference type="ChEBI" id="CHEBI:133042"/>
        <dbReference type="EC" id="2.3.2.29"/>
    </reaction>
</comment>